<dbReference type="Proteomes" id="UP000428333">
    <property type="component" value="Linkage Group LG13"/>
</dbReference>
<dbReference type="GO" id="GO:0015035">
    <property type="term" value="F:protein-disulfide reductase activity"/>
    <property type="evidence" value="ECO:0007669"/>
    <property type="project" value="TreeGrafter"/>
</dbReference>
<feature type="non-terminal residue" evidence="4">
    <location>
        <position position="1"/>
    </location>
</feature>
<feature type="region of interest" description="Disordered" evidence="2">
    <location>
        <begin position="31"/>
        <end position="55"/>
    </location>
</feature>
<evidence type="ECO:0000313" key="5">
    <source>
        <dbReference type="Proteomes" id="UP000428333"/>
    </source>
</evidence>
<dbReference type="InterPro" id="IPR013766">
    <property type="entry name" value="Thioredoxin_domain"/>
</dbReference>
<evidence type="ECO:0000256" key="1">
    <source>
        <dbReference type="ARBA" id="ARBA00023157"/>
    </source>
</evidence>
<dbReference type="GO" id="GO:0005737">
    <property type="term" value="C:cytoplasm"/>
    <property type="evidence" value="ECO:0007669"/>
    <property type="project" value="TreeGrafter"/>
</dbReference>
<evidence type="ECO:0000313" key="4">
    <source>
        <dbReference type="EMBL" id="KAE9446526.1"/>
    </source>
</evidence>
<feature type="compositionally biased region" description="Low complexity" evidence="2">
    <location>
        <begin position="43"/>
        <end position="55"/>
    </location>
</feature>
<dbReference type="EMBL" id="QEFC01003750">
    <property type="protein sequence ID" value="KAE9446526.1"/>
    <property type="molecule type" value="Genomic_DNA"/>
</dbReference>
<dbReference type="SUPFAM" id="SSF52833">
    <property type="entry name" value="Thioredoxin-like"/>
    <property type="match status" value="1"/>
</dbReference>
<dbReference type="PROSITE" id="PS00194">
    <property type="entry name" value="THIOREDOXIN_1"/>
    <property type="match status" value="1"/>
</dbReference>
<name>A0A6A4KD50_9ERIC</name>
<dbReference type="Pfam" id="PF00085">
    <property type="entry name" value="Thioredoxin"/>
    <property type="match status" value="1"/>
</dbReference>
<comment type="caution">
    <text evidence="4">The sequence shown here is derived from an EMBL/GenBank/DDBJ whole genome shotgun (WGS) entry which is preliminary data.</text>
</comment>
<reference evidence="4 5" key="1">
    <citation type="journal article" date="2019" name="Genome Biol. Evol.">
        <title>The Rhododendron genome and chromosomal organization provide insight into shared whole-genome duplications across the heath family (Ericaceae).</title>
        <authorList>
            <person name="Soza V.L."/>
            <person name="Lindsley D."/>
            <person name="Waalkes A."/>
            <person name="Ramage E."/>
            <person name="Patwardhan R.P."/>
            <person name="Burton J.N."/>
            <person name="Adey A."/>
            <person name="Kumar A."/>
            <person name="Qiu R."/>
            <person name="Shendure J."/>
            <person name="Hall B."/>
        </authorList>
    </citation>
    <scope>NUCLEOTIDE SEQUENCE [LARGE SCALE GENOMIC DNA]</scope>
    <source>
        <strain evidence="4">RSF 1966-606</strain>
    </source>
</reference>
<proteinExistence type="predicted"/>
<sequence>MAVEISLKVSTVLAGRAGVAHSRNPFCSKEKLHLPNAKGTNKRSSLSVSPSSNRGSRIVCKAREAVDGGKLPSLARPLRPSLQVVTDTNWNNLVIASENPVLVEFWAPWCGPCRMIAPVVDELAKEYTGKLACFKLNTDDCPSIATHPSNRPSRVMGPHHHAPCTRTHQIGALTLVAATFFLTRLFDHPSSSCNPYSLSTVVDGGPASWPERGYGSHLSVKIYVYDELEIDGLRTLMYGRDGKISPDECVKGQWGTQVKIHRMLLKSRFRTTKKGEADLFFVPSYVKCVRTMGGLSDKEINQTYVKVLSQMPYFRLSGGRNHIFVFPSGAGATLFRSWATYLNRSIILTPEIFVLLMKYDLGTKNMQLVYDIEMLRRSKMEQRLDHKLTTMPYGTAAYLTALVELPPDTAASRSLAGYRLTHAACPGAPASLGDRTDKRETTSFNTWKDIIIPGNVHDGMTTHGDRLVQPLPLSKRKYLANFLGRAQGKIGRLQLVELAKKYPDKVCLPFRFMVVSVVVSFFAVLPVFDYAELPFQNVIDYTQLSIKWPWNRIGSELLEYLESVPEKDIERMITHGRQVRCLWVYAPESEPCSAFNGIMWELQRKVRQFHQSAETFWLHNGSIVNRNLVEFSHWKPPMPLP</sequence>
<accession>A0A6A4KD50</accession>
<dbReference type="AlphaFoldDB" id="A0A6A4KD50"/>
<dbReference type="PANTHER" id="PTHR45663:SF42">
    <property type="entry name" value="THIOREDOXIN M5, CHLOROPLASTIC"/>
    <property type="match status" value="1"/>
</dbReference>
<organism evidence="4 5">
    <name type="scientific">Rhododendron williamsianum</name>
    <dbReference type="NCBI Taxonomy" id="262921"/>
    <lineage>
        <taxon>Eukaryota</taxon>
        <taxon>Viridiplantae</taxon>
        <taxon>Streptophyta</taxon>
        <taxon>Embryophyta</taxon>
        <taxon>Tracheophyta</taxon>
        <taxon>Spermatophyta</taxon>
        <taxon>Magnoliopsida</taxon>
        <taxon>eudicotyledons</taxon>
        <taxon>Gunneridae</taxon>
        <taxon>Pentapetalae</taxon>
        <taxon>asterids</taxon>
        <taxon>Ericales</taxon>
        <taxon>Ericaceae</taxon>
        <taxon>Ericoideae</taxon>
        <taxon>Rhodoreae</taxon>
        <taxon>Rhododendron</taxon>
    </lineage>
</organism>
<protein>
    <recommendedName>
        <fullName evidence="3">Thioredoxin domain-containing protein</fullName>
    </recommendedName>
</protein>
<dbReference type="PROSITE" id="PS51352">
    <property type="entry name" value="THIOREDOXIN_2"/>
    <property type="match status" value="1"/>
</dbReference>
<evidence type="ECO:0000259" key="3">
    <source>
        <dbReference type="PROSITE" id="PS51352"/>
    </source>
</evidence>
<keyword evidence="5" id="KW-1185">Reference proteome</keyword>
<keyword evidence="1" id="KW-1015">Disulfide bond</keyword>
<dbReference type="Pfam" id="PF03016">
    <property type="entry name" value="Exostosin_GT47"/>
    <property type="match status" value="1"/>
</dbReference>
<gene>
    <name evidence="4" type="ORF">C3L33_21572</name>
</gene>
<dbReference type="Gene3D" id="3.40.30.10">
    <property type="entry name" value="Glutaredoxin"/>
    <property type="match status" value="1"/>
</dbReference>
<feature type="domain" description="Thioredoxin" evidence="3">
    <location>
        <begin position="73"/>
        <end position="207"/>
    </location>
</feature>
<dbReference type="InterPro" id="IPR036249">
    <property type="entry name" value="Thioredoxin-like_sf"/>
</dbReference>
<evidence type="ECO:0000256" key="2">
    <source>
        <dbReference type="SAM" id="MobiDB-lite"/>
    </source>
</evidence>
<dbReference type="InterPro" id="IPR017937">
    <property type="entry name" value="Thioredoxin_CS"/>
</dbReference>
<dbReference type="OrthoDB" id="1924787at2759"/>
<dbReference type="CDD" id="cd02947">
    <property type="entry name" value="TRX_family"/>
    <property type="match status" value="1"/>
</dbReference>
<dbReference type="PANTHER" id="PTHR45663">
    <property type="entry name" value="GEO12009P1"/>
    <property type="match status" value="1"/>
</dbReference>
<dbReference type="InterPro" id="IPR040911">
    <property type="entry name" value="Exostosin_GT47"/>
</dbReference>